<dbReference type="GO" id="GO:0005525">
    <property type="term" value="F:GTP binding"/>
    <property type="evidence" value="ECO:0007669"/>
    <property type="project" value="UniProtKB-KW"/>
</dbReference>
<evidence type="ECO:0000256" key="2">
    <source>
        <dbReference type="ARBA" id="ARBA00022741"/>
    </source>
</evidence>
<evidence type="ECO:0000259" key="7">
    <source>
        <dbReference type="Pfam" id="PF00350"/>
    </source>
</evidence>
<dbReference type="STRING" id="1817813.A2008_04360"/>
<dbReference type="PANTHER" id="PTHR10465">
    <property type="entry name" value="TRANSMEMBRANE GTPASE FZO1"/>
    <property type="match status" value="1"/>
</dbReference>
<proteinExistence type="predicted"/>
<dbReference type="AlphaFoldDB" id="A0A1F7WMZ4"/>
<evidence type="ECO:0000313" key="9">
    <source>
        <dbReference type="Proteomes" id="UP000178735"/>
    </source>
</evidence>
<feature type="domain" description="Dynamin N-terminal" evidence="7">
    <location>
        <begin position="57"/>
        <end position="247"/>
    </location>
</feature>
<dbReference type="Proteomes" id="UP000178735">
    <property type="component" value="Unassembled WGS sequence"/>
</dbReference>
<dbReference type="Pfam" id="PF00350">
    <property type="entry name" value="Dynamin_N"/>
    <property type="match status" value="1"/>
</dbReference>
<dbReference type="SUPFAM" id="SSF52540">
    <property type="entry name" value="P-loop containing nucleoside triphosphate hydrolases"/>
    <property type="match status" value="1"/>
</dbReference>
<evidence type="ECO:0000256" key="5">
    <source>
        <dbReference type="ARBA" id="ARBA00023136"/>
    </source>
</evidence>
<evidence type="ECO:0000256" key="1">
    <source>
        <dbReference type="ARBA" id="ARBA00004370"/>
    </source>
</evidence>
<protein>
    <recommendedName>
        <fullName evidence="7">Dynamin N-terminal domain-containing protein</fullName>
    </recommendedName>
</protein>
<comment type="caution">
    <text evidence="8">The sequence shown here is derived from an EMBL/GenBank/DDBJ whole genome shotgun (WGS) entry which is preliminary data.</text>
</comment>
<keyword evidence="3" id="KW-0378">Hydrolase</keyword>
<evidence type="ECO:0000256" key="4">
    <source>
        <dbReference type="ARBA" id="ARBA00023134"/>
    </source>
</evidence>
<feature type="coiled-coil region" evidence="6">
    <location>
        <begin position="620"/>
        <end position="661"/>
    </location>
</feature>
<comment type="subcellular location">
    <subcellularLocation>
        <location evidence="1">Membrane</location>
    </subcellularLocation>
</comment>
<keyword evidence="5" id="KW-0472">Membrane</keyword>
<dbReference type="InterPro" id="IPR027094">
    <property type="entry name" value="Mitofusin_fam"/>
</dbReference>
<name>A0A1F7WMZ4_9BACT</name>
<sequence length="670" mass="73529">MQNINEYSDFKNKIIRVYGELKTSELLPVKVFDAVIDEAAIDEAAANLSADRFVASVCGQIKAGKSMLLNDIIFGAEVLPTADTPETAKITEISYAENSEYIIYFYTPEEWEALKNSPAKLNGADTTYYEAVIRPALEETEKTSGKRLNVEEALGRKTARGSDLAGLRDFISVKGVFTPIVKAVRIKYPAEILKNITIVDTPGINDPNVMRSLITEKWINRSDAVIFLLSAAQPFTAEDRVFFDRYLASVPVDKILMAVSKIDLAEEESEIKKFVSASLIKTLGKNGEALAAGERLHLVAPMFSLFKKLKASAADGKVKLSPERSQEIEYQLGERPRSSPALRNIIENNGYMPNFVAALEKNLISSKNALLESHVKKIGAVFEYHLRNLEAENQRTTEAVAAAKASCEDARSAAAKTAADRNAAAGLKEDISAGLNRLNGFFNQRVEEIASDALNKTVKNVIAVQSIASLTANLAFDSYGLIETSFKELYAKFSENIEEFKAGALALAPKLDPADTEIAVLFKNTIGQLFNKIDAVKVMLEVKNIINAGLNDKTLKELTAAWLFFWVDEKKTKDNFSERVRDVFAGDLNLQRAMLTAGTDAVSAIKTSLGQLFFRFDNRIAALKKTEDEYNAAAAAAAEEIKKLAATSAAAEEKINLIKAKRASITEDLK</sequence>
<evidence type="ECO:0000256" key="6">
    <source>
        <dbReference type="SAM" id="Coils"/>
    </source>
</evidence>
<keyword evidence="6" id="KW-0175">Coiled coil</keyword>
<organism evidence="8 9">
    <name type="scientific">Candidatus Wallbacteria bacterium GWC2_49_35</name>
    <dbReference type="NCBI Taxonomy" id="1817813"/>
    <lineage>
        <taxon>Bacteria</taxon>
        <taxon>Candidatus Walliibacteriota</taxon>
    </lineage>
</organism>
<dbReference type="PANTHER" id="PTHR10465:SF0">
    <property type="entry name" value="SARCALUMENIN"/>
    <property type="match status" value="1"/>
</dbReference>
<evidence type="ECO:0000313" key="8">
    <source>
        <dbReference type="EMBL" id="OGM03488.1"/>
    </source>
</evidence>
<keyword evidence="2" id="KW-0547">Nucleotide-binding</keyword>
<keyword evidence="4" id="KW-0342">GTP-binding</keyword>
<evidence type="ECO:0000256" key="3">
    <source>
        <dbReference type="ARBA" id="ARBA00022801"/>
    </source>
</evidence>
<gene>
    <name evidence="8" type="ORF">A2008_04360</name>
</gene>
<dbReference type="InterPro" id="IPR027417">
    <property type="entry name" value="P-loop_NTPase"/>
</dbReference>
<dbReference type="GO" id="GO:0003924">
    <property type="term" value="F:GTPase activity"/>
    <property type="evidence" value="ECO:0007669"/>
    <property type="project" value="InterPro"/>
</dbReference>
<dbReference type="InterPro" id="IPR045063">
    <property type="entry name" value="Dynamin_N"/>
</dbReference>
<dbReference type="Gene3D" id="3.40.50.300">
    <property type="entry name" value="P-loop containing nucleotide triphosphate hydrolases"/>
    <property type="match status" value="1"/>
</dbReference>
<reference evidence="8 9" key="1">
    <citation type="journal article" date="2016" name="Nat. Commun.">
        <title>Thousands of microbial genomes shed light on interconnected biogeochemical processes in an aquifer system.</title>
        <authorList>
            <person name="Anantharaman K."/>
            <person name="Brown C.T."/>
            <person name="Hug L.A."/>
            <person name="Sharon I."/>
            <person name="Castelle C.J."/>
            <person name="Probst A.J."/>
            <person name="Thomas B.C."/>
            <person name="Singh A."/>
            <person name="Wilkins M.J."/>
            <person name="Karaoz U."/>
            <person name="Brodie E.L."/>
            <person name="Williams K.H."/>
            <person name="Hubbard S.S."/>
            <person name="Banfield J.F."/>
        </authorList>
    </citation>
    <scope>NUCLEOTIDE SEQUENCE [LARGE SCALE GENOMIC DNA]</scope>
</reference>
<dbReference type="EMBL" id="MGFH01000164">
    <property type="protein sequence ID" value="OGM03488.1"/>
    <property type="molecule type" value="Genomic_DNA"/>
</dbReference>
<dbReference type="GO" id="GO:0016020">
    <property type="term" value="C:membrane"/>
    <property type="evidence" value="ECO:0007669"/>
    <property type="project" value="UniProtKB-SubCell"/>
</dbReference>
<accession>A0A1F7WMZ4</accession>